<dbReference type="AlphaFoldDB" id="A0A061DNG3"/>
<dbReference type="Proteomes" id="UP000026915">
    <property type="component" value="Chromosome 1"/>
</dbReference>
<dbReference type="InParanoid" id="A0A061DNG3"/>
<organism evidence="1 2">
    <name type="scientific">Theobroma cacao</name>
    <name type="common">Cacao</name>
    <name type="synonym">Cocoa</name>
    <dbReference type="NCBI Taxonomy" id="3641"/>
    <lineage>
        <taxon>Eukaryota</taxon>
        <taxon>Viridiplantae</taxon>
        <taxon>Streptophyta</taxon>
        <taxon>Embryophyta</taxon>
        <taxon>Tracheophyta</taxon>
        <taxon>Spermatophyta</taxon>
        <taxon>Magnoliopsida</taxon>
        <taxon>eudicotyledons</taxon>
        <taxon>Gunneridae</taxon>
        <taxon>Pentapetalae</taxon>
        <taxon>rosids</taxon>
        <taxon>malvids</taxon>
        <taxon>Malvales</taxon>
        <taxon>Malvaceae</taxon>
        <taxon>Byttnerioideae</taxon>
        <taxon>Theobroma</taxon>
    </lineage>
</organism>
<evidence type="ECO:0000313" key="2">
    <source>
        <dbReference type="Proteomes" id="UP000026915"/>
    </source>
</evidence>
<protein>
    <submittedName>
        <fullName evidence="1">Uncharacterized protein</fullName>
    </submittedName>
</protein>
<accession>A0A061DNG3</accession>
<gene>
    <name evidence="1" type="ORF">TCM_003001</name>
</gene>
<dbReference type="EMBL" id="CM001879">
    <property type="protein sequence ID" value="EOX93977.1"/>
    <property type="molecule type" value="Genomic_DNA"/>
</dbReference>
<sequence>MSLVPCDHRTSRLLNNVHVSKLRFVSYGCWCCDRETGKKGISDYLICKKYKKLPAVSVQLHCKLLVFWLSYRQARIGVGQNCNFTPLDTCPRHEFYPILSSIIEEI</sequence>
<reference evidence="1 2" key="1">
    <citation type="journal article" date="2013" name="Genome Biol.">
        <title>The genome sequence of the most widely cultivated cacao type and its use to identify candidate genes regulating pod color.</title>
        <authorList>
            <person name="Motamayor J.C."/>
            <person name="Mockaitis K."/>
            <person name="Schmutz J."/>
            <person name="Haiminen N."/>
            <person name="Iii D.L."/>
            <person name="Cornejo O."/>
            <person name="Findley S.D."/>
            <person name="Zheng P."/>
            <person name="Utro F."/>
            <person name="Royaert S."/>
            <person name="Saski C."/>
            <person name="Jenkins J."/>
            <person name="Podicheti R."/>
            <person name="Zhao M."/>
            <person name="Scheffler B.E."/>
            <person name="Stack J.C."/>
            <person name="Feltus F.A."/>
            <person name="Mustiga G.M."/>
            <person name="Amores F."/>
            <person name="Phillips W."/>
            <person name="Marelli J.P."/>
            <person name="May G.D."/>
            <person name="Shapiro H."/>
            <person name="Ma J."/>
            <person name="Bustamante C.D."/>
            <person name="Schnell R.J."/>
            <person name="Main D."/>
            <person name="Gilbert D."/>
            <person name="Parida L."/>
            <person name="Kuhn D.N."/>
        </authorList>
    </citation>
    <scope>NUCLEOTIDE SEQUENCE [LARGE SCALE GENOMIC DNA]</scope>
    <source>
        <strain evidence="2">cv. Matina 1-6</strain>
    </source>
</reference>
<name>A0A061DNG3_THECC</name>
<proteinExistence type="predicted"/>
<dbReference type="Gramene" id="EOX93977">
    <property type="protein sequence ID" value="EOX93977"/>
    <property type="gene ID" value="TCM_003001"/>
</dbReference>
<keyword evidence="2" id="KW-1185">Reference proteome</keyword>
<dbReference type="HOGENOM" id="CLU_2228045_0_0_1"/>
<evidence type="ECO:0000313" key="1">
    <source>
        <dbReference type="EMBL" id="EOX93977.1"/>
    </source>
</evidence>